<dbReference type="AlphaFoldDB" id="A0AAN6ICM4"/>
<dbReference type="InterPro" id="IPR011008">
    <property type="entry name" value="Dimeric_a/b-barrel"/>
</dbReference>
<feature type="domain" description="ABM" evidence="1">
    <location>
        <begin position="12"/>
        <end position="78"/>
    </location>
</feature>
<dbReference type="SUPFAM" id="SSF54909">
    <property type="entry name" value="Dimeric alpha+beta barrel"/>
    <property type="match status" value="2"/>
</dbReference>
<organism evidence="2 3">
    <name type="scientific">Exophiala viscosa</name>
    <dbReference type="NCBI Taxonomy" id="2486360"/>
    <lineage>
        <taxon>Eukaryota</taxon>
        <taxon>Fungi</taxon>
        <taxon>Dikarya</taxon>
        <taxon>Ascomycota</taxon>
        <taxon>Pezizomycotina</taxon>
        <taxon>Eurotiomycetes</taxon>
        <taxon>Chaetothyriomycetidae</taxon>
        <taxon>Chaetothyriales</taxon>
        <taxon>Herpotrichiellaceae</taxon>
        <taxon>Exophiala</taxon>
    </lineage>
</organism>
<reference evidence="2" key="1">
    <citation type="journal article" date="2022" name="bioRxiv">
        <title>Deciphering the potential niche of two novel black yeast fungi from a biological soil crust based on their genomes, phenotypes, and melanin regulation.</title>
        <authorList>
            <consortium name="DOE Joint Genome Institute"/>
            <person name="Carr E.C."/>
            <person name="Barton Q."/>
            <person name="Grambo S."/>
            <person name="Sullivan M."/>
            <person name="Renfro C.M."/>
            <person name="Kuo A."/>
            <person name="Pangilinan J."/>
            <person name="Lipzen A."/>
            <person name="Keymanesh K."/>
            <person name="Savage E."/>
            <person name="Barry K."/>
            <person name="Grigoriev I.V."/>
            <person name="Riekhof W.R."/>
            <person name="Harris S.S."/>
        </authorList>
    </citation>
    <scope>NUCLEOTIDE SEQUENCE</scope>
    <source>
        <strain evidence="2">JF 03-4F</strain>
    </source>
</reference>
<dbReference type="InterPro" id="IPR007138">
    <property type="entry name" value="ABM_dom"/>
</dbReference>
<sequence>MAKIITIGHLVMASKEARDTVIKVFEDIVDYSSANEPGVTMYAITVPTHDDGTTIYMIEEYADKATSDAHIASQPVQKLINLFTTEPVLAGAPTVYQLEPVYSFLKPEITKVTDPHIIFANIAHKAGGAEQSLTQWKEVISTLESDEQGALAFALCKEEADTDRLHTVEVYESKVEDSVAKTKDLGSSLVHVSLKMIGGFLHR</sequence>
<gene>
    <name evidence="2" type="ORF">EDD36DRAFT_240145</name>
</gene>
<comment type="caution">
    <text evidence="2">The sequence shown here is derived from an EMBL/GenBank/DDBJ whole genome shotgun (WGS) entry which is preliminary data.</text>
</comment>
<name>A0AAN6ICM4_9EURO</name>
<dbReference type="Proteomes" id="UP001203852">
    <property type="component" value="Unassembled WGS sequence"/>
</dbReference>
<keyword evidence="3" id="KW-1185">Reference proteome</keyword>
<dbReference type="EMBL" id="MU404354">
    <property type="protein sequence ID" value="KAI1612561.1"/>
    <property type="molecule type" value="Genomic_DNA"/>
</dbReference>
<protein>
    <recommendedName>
        <fullName evidence="1">ABM domain-containing protein</fullName>
    </recommendedName>
</protein>
<accession>A0AAN6ICM4</accession>
<proteinExistence type="predicted"/>
<dbReference type="PANTHER" id="PTHR40624">
    <property type="entry name" value="BIOSYNTHESIS MONOOXYGENASE, PUTATIVE (AFU_ORTHOLOGUE AFUA_1G12025)-RELATED"/>
    <property type="match status" value="1"/>
</dbReference>
<evidence type="ECO:0000313" key="2">
    <source>
        <dbReference type="EMBL" id="KAI1612561.1"/>
    </source>
</evidence>
<evidence type="ECO:0000313" key="3">
    <source>
        <dbReference type="Proteomes" id="UP001203852"/>
    </source>
</evidence>
<dbReference type="Gene3D" id="3.30.70.100">
    <property type="match status" value="1"/>
</dbReference>
<dbReference type="PANTHER" id="PTHR40624:SF1">
    <property type="entry name" value="BIOSYNTHESIS MONOOXYGENASE, PUTATIVE (AFU_ORTHOLOGUE AFUA_1G12025)-RELATED"/>
    <property type="match status" value="1"/>
</dbReference>
<feature type="domain" description="ABM" evidence="1">
    <location>
        <begin position="116"/>
        <end position="174"/>
    </location>
</feature>
<evidence type="ECO:0000259" key="1">
    <source>
        <dbReference type="Pfam" id="PF03992"/>
    </source>
</evidence>
<dbReference type="Pfam" id="PF03992">
    <property type="entry name" value="ABM"/>
    <property type="match status" value="2"/>
</dbReference>